<proteinExistence type="predicted"/>
<sequence>GFSSGQKLVFGSGTMLKVNLSKY</sequence>
<dbReference type="GeneTree" id="ENSGT01110000271425"/>
<evidence type="ECO:0000313" key="1">
    <source>
        <dbReference type="Ensembl" id="ENSBIXP00005020872.1"/>
    </source>
</evidence>
<protein>
    <submittedName>
        <fullName evidence="1">Uncharacterized protein</fullName>
    </submittedName>
</protein>
<keyword evidence="2" id="KW-1185">Reference proteome</keyword>
<dbReference type="Proteomes" id="UP000429181">
    <property type="component" value="Chromosome 10"/>
</dbReference>
<evidence type="ECO:0000313" key="2">
    <source>
        <dbReference type="Proteomes" id="UP000314981"/>
    </source>
</evidence>
<dbReference type="Ensembl" id="ENSBIXT00005034409.1">
    <property type="protein sequence ID" value="ENSBIXP00005020872.1"/>
    <property type="gene ID" value="ENSBIXG00005023877.1"/>
</dbReference>
<dbReference type="Proteomes" id="UP000314981">
    <property type="component" value="Chromosome 10"/>
</dbReference>
<organism evidence="1 3">
    <name type="scientific">Bos indicus x Bos taurus</name>
    <name type="common">Hybrid cattle</name>
    <dbReference type="NCBI Taxonomy" id="30522"/>
    <lineage>
        <taxon>Eukaryota</taxon>
        <taxon>Metazoa</taxon>
        <taxon>Chordata</taxon>
        <taxon>Craniata</taxon>
        <taxon>Vertebrata</taxon>
        <taxon>Euteleostomi</taxon>
        <taxon>Mammalia</taxon>
        <taxon>Eutheria</taxon>
        <taxon>Laurasiatheria</taxon>
        <taxon>Artiodactyla</taxon>
        <taxon>Ruminantia</taxon>
        <taxon>Pecora</taxon>
        <taxon>Bovidae</taxon>
        <taxon>Bovinae</taxon>
        <taxon>Bos</taxon>
    </lineage>
</organism>
<dbReference type="AlphaFoldDB" id="A0A4W2GSW4"/>
<evidence type="ECO:0000313" key="3">
    <source>
        <dbReference type="Proteomes" id="UP000429181"/>
    </source>
</evidence>
<name>A0A4W2GSW4_BOBOX</name>
<accession>A0A4W2GSW4</accession>
<reference evidence="1" key="2">
    <citation type="submission" date="2025-05" db="UniProtKB">
        <authorList>
            <consortium name="Ensembl"/>
        </authorList>
    </citation>
    <scope>IDENTIFICATION</scope>
</reference>
<dbReference type="Ensembl" id="ENSBIXT00000033206.1">
    <property type="protein sequence ID" value="ENSBIXP00000039189.1"/>
    <property type="gene ID" value="ENSBIXG00000023135.1"/>
</dbReference>
<reference evidence="2 3" key="1">
    <citation type="submission" date="2018-11" db="EMBL/GenBank/DDBJ databases">
        <title>Haplotype-resolved cattle genomes.</title>
        <authorList>
            <person name="Low W.Y."/>
            <person name="Tearle R."/>
            <person name="Bickhart D.M."/>
            <person name="Rosen B.D."/>
            <person name="Koren S."/>
            <person name="Rhie A."/>
            <person name="Hiendleder S."/>
            <person name="Phillippy A.M."/>
            <person name="Smith T.P.L."/>
            <person name="Williams J.L."/>
        </authorList>
    </citation>
    <scope>NUCLEOTIDE SEQUENCE [LARGE SCALE GENOMIC DNA]</scope>
</reference>